<dbReference type="Proteomes" id="UP001597277">
    <property type="component" value="Unassembled WGS sequence"/>
</dbReference>
<gene>
    <name evidence="2" type="ORF">ACFSE6_15795</name>
</gene>
<evidence type="ECO:0008006" key="4">
    <source>
        <dbReference type="Google" id="ProtNLM"/>
    </source>
</evidence>
<keyword evidence="1" id="KW-0812">Transmembrane</keyword>
<dbReference type="EMBL" id="JBHUEE010000009">
    <property type="protein sequence ID" value="MFD1719306.1"/>
    <property type="molecule type" value="Genomic_DNA"/>
</dbReference>
<feature type="transmembrane region" description="Helical" evidence="1">
    <location>
        <begin position="39"/>
        <end position="60"/>
    </location>
</feature>
<keyword evidence="3" id="KW-1185">Reference proteome</keyword>
<comment type="caution">
    <text evidence="2">The sequence shown here is derived from an EMBL/GenBank/DDBJ whole genome shotgun (WGS) entry which is preliminary data.</text>
</comment>
<proteinExistence type="predicted"/>
<reference evidence="3" key="1">
    <citation type="journal article" date="2019" name="Int. J. Syst. Evol. Microbiol.">
        <title>The Global Catalogue of Microorganisms (GCM) 10K type strain sequencing project: providing services to taxonomists for standard genome sequencing and annotation.</title>
        <authorList>
            <consortium name="The Broad Institute Genomics Platform"/>
            <consortium name="The Broad Institute Genome Sequencing Center for Infectious Disease"/>
            <person name="Wu L."/>
            <person name="Ma J."/>
        </authorList>
    </citation>
    <scope>NUCLEOTIDE SEQUENCE [LARGE SCALE GENOMIC DNA]</scope>
    <source>
        <strain evidence="3">JCM 17130</strain>
    </source>
</reference>
<evidence type="ECO:0000313" key="3">
    <source>
        <dbReference type="Proteomes" id="UP001597277"/>
    </source>
</evidence>
<sequence>MSSATSTTASAPGSAAPAARPSWRPRLAVVPNPAPARSVAPFLLLCAGILVAALLTVLLLNTQMAAAAYQISDQQVALNRLDENEASLRAQVETAGSPAELERKAEELGMVPAEDVRYIHLDDHTVLGGEKD</sequence>
<keyword evidence="1" id="KW-1133">Transmembrane helix</keyword>
<evidence type="ECO:0000313" key="2">
    <source>
        <dbReference type="EMBL" id="MFD1719306.1"/>
    </source>
</evidence>
<evidence type="ECO:0000256" key="1">
    <source>
        <dbReference type="SAM" id="Phobius"/>
    </source>
</evidence>
<organism evidence="2 3">
    <name type="scientific">Georgenia deserti</name>
    <dbReference type="NCBI Taxonomy" id="2093781"/>
    <lineage>
        <taxon>Bacteria</taxon>
        <taxon>Bacillati</taxon>
        <taxon>Actinomycetota</taxon>
        <taxon>Actinomycetes</taxon>
        <taxon>Micrococcales</taxon>
        <taxon>Bogoriellaceae</taxon>
        <taxon>Georgenia</taxon>
    </lineage>
</organism>
<keyword evidence="1" id="KW-0472">Membrane</keyword>
<accession>A0ABW4LB57</accession>
<name>A0ABW4LB57_9MICO</name>
<dbReference type="RefSeq" id="WP_388009336.1">
    <property type="nucleotide sequence ID" value="NZ_JBHUEE010000009.1"/>
</dbReference>
<protein>
    <recommendedName>
        <fullName evidence="4">Cell division protein FtsL</fullName>
    </recommendedName>
</protein>